<keyword evidence="1" id="KW-0472">Membrane</keyword>
<keyword evidence="1" id="KW-0812">Transmembrane</keyword>
<proteinExistence type="predicted"/>
<keyword evidence="3" id="KW-1185">Reference proteome</keyword>
<gene>
    <name evidence="2" type="ORF">G2W53_029357</name>
</gene>
<name>A0A834WBR5_9FABA</name>
<organism evidence="2 3">
    <name type="scientific">Senna tora</name>
    <dbReference type="NCBI Taxonomy" id="362788"/>
    <lineage>
        <taxon>Eukaryota</taxon>
        <taxon>Viridiplantae</taxon>
        <taxon>Streptophyta</taxon>
        <taxon>Embryophyta</taxon>
        <taxon>Tracheophyta</taxon>
        <taxon>Spermatophyta</taxon>
        <taxon>Magnoliopsida</taxon>
        <taxon>eudicotyledons</taxon>
        <taxon>Gunneridae</taxon>
        <taxon>Pentapetalae</taxon>
        <taxon>rosids</taxon>
        <taxon>fabids</taxon>
        <taxon>Fabales</taxon>
        <taxon>Fabaceae</taxon>
        <taxon>Caesalpinioideae</taxon>
        <taxon>Cassia clade</taxon>
        <taxon>Senna</taxon>
    </lineage>
</organism>
<dbReference type="Proteomes" id="UP000634136">
    <property type="component" value="Unassembled WGS sequence"/>
</dbReference>
<evidence type="ECO:0000256" key="1">
    <source>
        <dbReference type="SAM" id="Phobius"/>
    </source>
</evidence>
<comment type="caution">
    <text evidence="2">The sequence shown here is derived from an EMBL/GenBank/DDBJ whole genome shotgun (WGS) entry which is preliminary data.</text>
</comment>
<protein>
    <submittedName>
        <fullName evidence="2">Lycopene beta/epsilon cyclase</fullName>
    </submittedName>
</protein>
<evidence type="ECO:0000313" key="2">
    <source>
        <dbReference type="EMBL" id="KAF7815388.1"/>
    </source>
</evidence>
<evidence type="ECO:0000313" key="3">
    <source>
        <dbReference type="Proteomes" id="UP000634136"/>
    </source>
</evidence>
<feature type="transmembrane region" description="Helical" evidence="1">
    <location>
        <begin position="20"/>
        <end position="40"/>
    </location>
</feature>
<reference evidence="2" key="1">
    <citation type="submission" date="2020-09" db="EMBL/GenBank/DDBJ databases">
        <title>Genome-Enabled Discovery of Anthraquinone Biosynthesis in Senna tora.</title>
        <authorList>
            <person name="Kang S.-H."/>
            <person name="Pandey R.P."/>
            <person name="Lee C.-M."/>
            <person name="Sim J.-S."/>
            <person name="Jeong J.-T."/>
            <person name="Choi B.-S."/>
            <person name="Jung M."/>
            <person name="Ginzburg D."/>
            <person name="Zhao K."/>
            <person name="Won S.Y."/>
            <person name="Oh T.-J."/>
            <person name="Yu Y."/>
            <person name="Kim N.-H."/>
            <person name="Lee O.R."/>
            <person name="Lee T.-H."/>
            <person name="Bashyal P."/>
            <person name="Kim T.-S."/>
            <person name="Lee W.-H."/>
            <person name="Kawkins C."/>
            <person name="Kim C.-K."/>
            <person name="Kim J.S."/>
            <person name="Ahn B.O."/>
            <person name="Rhee S.Y."/>
            <person name="Sohng J.K."/>
        </authorList>
    </citation>
    <scope>NUCLEOTIDE SEQUENCE</scope>
    <source>
        <tissue evidence="2">Leaf</tissue>
    </source>
</reference>
<dbReference type="PANTHER" id="PTHR32098:SF5">
    <property type="entry name" value="LYCOPENE BETA_EPSILON CYCLASE PROTEIN"/>
    <property type="match status" value="1"/>
</dbReference>
<dbReference type="OrthoDB" id="1684306at2759"/>
<sequence>MVQVGVPVLLDWSRHFFMLGYYTFLSTYASPVVRPFLNALPSKTRFKWKRHLESWKYGAGLDYKL</sequence>
<dbReference type="EMBL" id="JAAIUW010000009">
    <property type="protein sequence ID" value="KAF7815388.1"/>
    <property type="molecule type" value="Genomic_DNA"/>
</dbReference>
<dbReference type="PANTHER" id="PTHR32098">
    <property type="entry name" value="LYCOPENE BETA/EPSILON CYCLASE PROTEIN"/>
    <property type="match status" value="1"/>
</dbReference>
<dbReference type="AlphaFoldDB" id="A0A834WBR5"/>
<accession>A0A834WBR5</accession>
<keyword evidence="1" id="KW-1133">Transmembrane helix</keyword>